<evidence type="ECO:0000313" key="2">
    <source>
        <dbReference type="EMBL" id="CAJ1375224.1"/>
    </source>
</evidence>
<comment type="caution">
    <text evidence="2">The sequence shown here is derived from an EMBL/GenBank/DDBJ whole genome shotgun (WGS) entry which is preliminary data.</text>
</comment>
<keyword evidence="3" id="KW-1185">Reference proteome</keyword>
<keyword evidence="1" id="KW-0812">Transmembrane</keyword>
<accession>A0AA36MJY4</accession>
<dbReference type="Proteomes" id="UP001178507">
    <property type="component" value="Unassembled WGS sequence"/>
</dbReference>
<sequence length="147" mass="15195">MVFVGQLVHSVGFYVLIAAQDFASIMLVLVSLLMVFVGDFQLGMGSICGATPLLSDDQTCTETIANVSSFVGRDLLNGKVSCSNAGVLMCEGVVASENLVRFTMIAAAVGAAASCCIPRRLIALSLSAEQSIKTAQALVAGKTQESA</sequence>
<name>A0AA36MJY4_9DINO</name>
<feature type="transmembrane region" description="Helical" evidence="1">
    <location>
        <begin position="12"/>
        <end position="37"/>
    </location>
</feature>
<proteinExistence type="predicted"/>
<keyword evidence="1" id="KW-0472">Membrane</keyword>
<gene>
    <name evidence="2" type="ORF">EVOR1521_LOCUS4548</name>
</gene>
<organism evidence="2 3">
    <name type="scientific">Effrenium voratum</name>
    <dbReference type="NCBI Taxonomy" id="2562239"/>
    <lineage>
        <taxon>Eukaryota</taxon>
        <taxon>Sar</taxon>
        <taxon>Alveolata</taxon>
        <taxon>Dinophyceae</taxon>
        <taxon>Suessiales</taxon>
        <taxon>Symbiodiniaceae</taxon>
        <taxon>Effrenium</taxon>
    </lineage>
</organism>
<keyword evidence="1" id="KW-1133">Transmembrane helix</keyword>
<evidence type="ECO:0000313" key="3">
    <source>
        <dbReference type="Proteomes" id="UP001178507"/>
    </source>
</evidence>
<dbReference type="AlphaFoldDB" id="A0AA36MJY4"/>
<protein>
    <submittedName>
        <fullName evidence="2">Uncharacterized protein</fullName>
    </submittedName>
</protein>
<dbReference type="EMBL" id="CAUJNA010000308">
    <property type="protein sequence ID" value="CAJ1375224.1"/>
    <property type="molecule type" value="Genomic_DNA"/>
</dbReference>
<evidence type="ECO:0000256" key="1">
    <source>
        <dbReference type="SAM" id="Phobius"/>
    </source>
</evidence>
<reference evidence="2" key="1">
    <citation type="submission" date="2023-08" db="EMBL/GenBank/DDBJ databases">
        <authorList>
            <person name="Chen Y."/>
            <person name="Shah S."/>
            <person name="Dougan E. K."/>
            <person name="Thang M."/>
            <person name="Chan C."/>
        </authorList>
    </citation>
    <scope>NUCLEOTIDE SEQUENCE</scope>
</reference>